<name>A0ABW9XK80_9BACL</name>
<keyword evidence="1" id="KW-0812">Transmembrane</keyword>
<protein>
    <submittedName>
        <fullName evidence="2">Uncharacterized protein</fullName>
    </submittedName>
</protein>
<evidence type="ECO:0000256" key="1">
    <source>
        <dbReference type="SAM" id="Phobius"/>
    </source>
</evidence>
<dbReference type="EMBL" id="JAAAMV010000001">
    <property type="protein sequence ID" value="NBD23025.1"/>
    <property type="molecule type" value="Genomic_DNA"/>
</dbReference>
<reference evidence="2 3" key="1">
    <citation type="submission" date="2020-01" db="EMBL/GenBank/DDBJ databases">
        <title>Paenibacillus soybeanensis sp. nov. isolated from the nodules of soybean (Glycine max(L.) Merr).</title>
        <authorList>
            <person name="Wang H."/>
        </authorList>
    </citation>
    <scope>NUCLEOTIDE SEQUENCE [LARGE SCALE GENOMIC DNA]</scope>
    <source>
        <strain evidence="2 3">T1</strain>
    </source>
</reference>
<organism evidence="2 3">
    <name type="scientific">Paenibacillus glycinis</name>
    <dbReference type="NCBI Taxonomy" id="2697035"/>
    <lineage>
        <taxon>Bacteria</taxon>
        <taxon>Bacillati</taxon>
        <taxon>Bacillota</taxon>
        <taxon>Bacilli</taxon>
        <taxon>Bacillales</taxon>
        <taxon>Paenibacillaceae</taxon>
        <taxon>Paenibacillus</taxon>
    </lineage>
</organism>
<feature type="transmembrane region" description="Helical" evidence="1">
    <location>
        <begin position="30"/>
        <end position="49"/>
    </location>
</feature>
<keyword evidence="1" id="KW-0472">Membrane</keyword>
<keyword evidence="3" id="KW-1185">Reference proteome</keyword>
<sequence>MNAIWIWNVVTLIFIVASLLTIWKKSTWMLRVINLIAIGMIIIVLVMTIEN</sequence>
<dbReference type="Proteomes" id="UP000665561">
    <property type="component" value="Unassembled WGS sequence"/>
</dbReference>
<evidence type="ECO:0000313" key="3">
    <source>
        <dbReference type="Proteomes" id="UP000665561"/>
    </source>
</evidence>
<feature type="transmembrane region" description="Helical" evidence="1">
    <location>
        <begin position="6"/>
        <end position="23"/>
    </location>
</feature>
<evidence type="ECO:0000313" key="2">
    <source>
        <dbReference type="EMBL" id="NBD23025.1"/>
    </source>
</evidence>
<comment type="caution">
    <text evidence="2">The sequence shown here is derived from an EMBL/GenBank/DDBJ whole genome shotgun (WGS) entry which is preliminary data.</text>
</comment>
<gene>
    <name evidence="2" type="ORF">GT019_03965</name>
</gene>
<dbReference type="RefSeq" id="WP_161741391.1">
    <property type="nucleotide sequence ID" value="NZ_JAAAMV010000001.1"/>
</dbReference>
<keyword evidence="1" id="KW-1133">Transmembrane helix</keyword>
<accession>A0ABW9XK80</accession>
<proteinExistence type="predicted"/>